<dbReference type="OrthoDB" id="6078042at2759"/>
<evidence type="ECO:0000256" key="1">
    <source>
        <dbReference type="SAM" id="MobiDB-lite"/>
    </source>
</evidence>
<proteinExistence type="predicted"/>
<evidence type="ECO:0000313" key="3">
    <source>
        <dbReference type="EMBL" id="PVD19390.1"/>
    </source>
</evidence>
<dbReference type="CDD" id="cd01670">
    <property type="entry name" value="Death"/>
    <property type="match status" value="1"/>
</dbReference>
<dbReference type="Pfam" id="PF13676">
    <property type="entry name" value="TIR_2"/>
    <property type="match status" value="1"/>
</dbReference>
<dbReference type="SUPFAM" id="SSF52200">
    <property type="entry name" value="Toll/Interleukin receptor TIR domain"/>
    <property type="match status" value="1"/>
</dbReference>
<comment type="caution">
    <text evidence="3">The sequence shown here is derived from an EMBL/GenBank/DDBJ whole genome shotgun (WGS) entry which is preliminary data.</text>
</comment>
<dbReference type="Proteomes" id="UP000245119">
    <property type="component" value="Linkage Group LG13"/>
</dbReference>
<dbReference type="InterPro" id="IPR016024">
    <property type="entry name" value="ARM-type_fold"/>
</dbReference>
<dbReference type="PANTHER" id="PTHR47508">
    <property type="entry name" value="SAM DOMAIN-CONTAINING PROTEIN-RELATED"/>
    <property type="match status" value="1"/>
</dbReference>
<dbReference type="EMBL" id="PZQS01000013">
    <property type="protein sequence ID" value="PVD19390.1"/>
    <property type="molecule type" value="Genomic_DNA"/>
</dbReference>
<feature type="compositionally biased region" description="Acidic residues" evidence="1">
    <location>
        <begin position="1298"/>
        <end position="1311"/>
    </location>
</feature>
<feature type="region of interest" description="Disordered" evidence="1">
    <location>
        <begin position="1270"/>
        <end position="1319"/>
    </location>
</feature>
<dbReference type="PROSITE" id="PS50104">
    <property type="entry name" value="TIR"/>
    <property type="match status" value="1"/>
</dbReference>
<keyword evidence="4" id="KW-1185">Reference proteome</keyword>
<accession>A0A2T7NDY9</accession>
<dbReference type="SUPFAM" id="SSF48371">
    <property type="entry name" value="ARM repeat"/>
    <property type="match status" value="1"/>
</dbReference>
<organism evidence="3 4">
    <name type="scientific">Pomacea canaliculata</name>
    <name type="common">Golden apple snail</name>
    <dbReference type="NCBI Taxonomy" id="400727"/>
    <lineage>
        <taxon>Eukaryota</taxon>
        <taxon>Metazoa</taxon>
        <taxon>Spiralia</taxon>
        <taxon>Lophotrochozoa</taxon>
        <taxon>Mollusca</taxon>
        <taxon>Gastropoda</taxon>
        <taxon>Caenogastropoda</taxon>
        <taxon>Architaenioglossa</taxon>
        <taxon>Ampullarioidea</taxon>
        <taxon>Ampullariidae</taxon>
        <taxon>Pomacea</taxon>
    </lineage>
</organism>
<dbReference type="Gene3D" id="3.40.50.10140">
    <property type="entry name" value="Toll/interleukin-1 receptor homology (TIR) domain"/>
    <property type="match status" value="1"/>
</dbReference>
<sequence>MHNGPVRDHGSGQVTRLTCPNASKRCDSLQITDHLRRCDKLEDEKQHDADGGSLQYTVSPRMLLVRRPEFPKFDQLISRANFMHCNNEGTCYHFRDEVEAWMRRHGDYMTLPDVLAALTAAQDKICHPDFPSDNTSGYRMGHITLRLVKQAVRALIYWGIARQEYFHLPYLDFALQMIDVGPTSSHVEFISSLNDSDVEFYEYLKQREESRNDFIDVHMYFTTAFNTREKNIRKQMREFARWIELKESKMWNVYGATLRVLKSDESLLCEMYSEIMDFALQLSLKKRGSQAAKDVFEMIGNFFLRLKEDSFKDNEVARGACSRSSHICWTTSAMRPSWPSPSPGLSLITCFAPPWSRELNILLSRVHVPEFDEGMEGCDSCVLQDYPEQVKEIFAILSTLTIPDWVQSEDMETSVLLLEGLCRLFTRRSRAKLQKNIKEDMVFFVFHCIELRDEQLLTLASDVMSKMNFNGKTNKPLVMKIIRFLNKILSDDTYGWLKEDIAHELPCLVQTLAQCVDKVRDWKVFSWEELEDMVSLCLRCQQGGFVRDDDNLTAYYYVYITISAHLYQWVDSVNEMNLVNELLPGVIDMLESDNDIVRVTGAWHVQTVTRSGTVDGQYMDRLIQIFLETESDSVLSAISNIYEENTEALTPYFQNLFDHLDSSNTMVKSQVGRLLQKVAECQPDQTIILTAVEEITSKTGEDNTFHRTVDDAKSLECELCRHHHQYPAPLRRQTEVDGAAKIVDYMIEVIQTSSDKGAVGTALRSVRLIGAKHRSLLKKYRRPIEKFRSTTKDRDQRSDCTLIINMLDEERMPQQDKENLENGKIIVGTEVNEVQNTTRNQGKDLDKKTIANVQELDEKKLTGKRLVDVWATTTTTCGSGRSSRTRCTAMLNEWYTTHDTRDATLAVLTALQDMGREDAAVMVEIAMKNTGGVGTSVQDETFEYSTPRDIFISYPPGSQNEAQSLKEHLEMAGYTCWLDLEHLEVEDELFQKIQSRIEEVKVVICCINEDYFKSHVCEKEVTISAQLEKPIIPLLSEETSWPPSGNMGAIFNDNFYINFFQSPDKTTESSGYWSSSIFQELLWELMCLKDLVRNTAFVRPEYRYWWDPELEATRVDTQDGDSLARRVHLLPVGETTTGEEAVRGSDVTRVHVLAGHQADGWRRLVVRQDRRRHPRVSLADHLKKSLLPLLEKTDWPPPGPVGVILTEKIYIKIMDPALQENWSGEKFEELVGKISEHVSGPGPAPIAVLSTASPTAYDPSRVRGELCFQGNASQPADDSIGNPPAPPSTDNEAQDAPQDQDCEDVQNDECESQQVDLPLPNVGSACCVVL</sequence>
<protein>
    <recommendedName>
        <fullName evidence="2">TIR domain-containing protein</fullName>
    </recommendedName>
</protein>
<name>A0A2T7NDY9_POMCA</name>
<evidence type="ECO:0000259" key="2">
    <source>
        <dbReference type="PROSITE" id="PS50104"/>
    </source>
</evidence>
<gene>
    <name evidence="3" type="ORF">C0Q70_19878</name>
</gene>
<evidence type="ECO:0000313" key="4">
    <source>
        <dbReference type="Proteomes" id="UP000245119"/>
    </source>
</evidence>
<dbReference type="InterPro" id="IPR011989">
    <property type="entry name" value="ARM-like"/>
</dbReference>
<dbReference type="InterPro" id="IPR035897">
    <property type="entry name" value="Toll_tir_struct_dom_sf"/>
</dbReference>
<dbReference type="Gene3D" id="1.25.10.10">
    <property type="entry name" value="Leucine-rich Repeat Variant"/>
    <property type="match status" value="1"/>
</dbReference>
<dbReference type="GO" id="GO:0007165">
    <property type="term" value="P:signal transduction"/>
    <property type="evidence" value="ECO:0007669"/>
    <property type="project" value="InterPro"/>
</dbReference>
<reference evidence="3 4" key="1">
    <citation type="submission" date="2018-04" db="EMBL/GenBank/DDBJ databases">
        <title>The genome of golden apple snail Pomacea canaliculata provides insight into stress tolerance and invasive adaptation.</title>
        <authorList>
            <person name="Liu C."/>
            <person name="Liu B."/>
            <person name="Ren Y."/>
            <person name="Zhang Y."/>
            <person name="Wang H."/>
            <person name="Li S."/>
            <person name="Jiang F."/>
            <person name="Yin L."/>
            <person name="Zhang G."/>
            <person name="Qian W."/>
            <person name="Fan W."/>
        </authorList>
    </citation>
    <scope>NUCLEOTIDE SEQUENCE [LARGE SCALE GENOMIC DNA]</scope>
    <source>
        <strain evidence="3">SZHN2017</strain>
        <tissue evidence="3">Muscle</tissue>
    </source>
</reference>
<dbReference type="PANTHER" id="PTHR47508:SF1">
    <property type="entry name" value="NON-SPECIFIC SERINE_THREONINE PROTEIN KINASE"/>
    <property type="match status" value="1"/>
</dbReference>
<dbReference type="InterPro" id="IPR000157">
    <property type="entry name" value="TIR_dom"/>
</dbReference>
<feature type="domain" description="TIR" evidence="2">
    <location>
        <begin position="946"/>
        <end position="1063"/>
    </location>
</feature>